<dbReference type="AlphaFoldDB" id="F2AQP2"/>
<evidence type="ECO:0000313" key="2">
    <source>
        <dbReference type="EMBL" id="EGF28053.1"/>
    </source>
</evidence>
<organism evidence="2 3">
    <name type="scientific">Rhodopirellula baltica WH47</name>
    <dbReference type="NCBI Taxonomy" id="991778"/>
    <lineage>
        <taxon>Bacteria</taxon>
        <taxon>Pseudomonadati</taxon>
        <taxon>Planctomycetota</taxon>
        <taxon>Planctomycetia</taxon>
        <taxon>Pirellulales</taxon>
        <taxon>Pirellulaceae</taxon>
        <taxon>Rhodopirellula</taxon>
    </lineage>
</organism>
<reference evidence="2 3" key="1">
    <citation type="journal article" date="2013" name="Mar. Genomics">
        <title>Expression of sulfatases in Rhodopirellula baltica and the diversity of sulfatases in the genus Rhodopirellula.</title>
        <authorList>
            <person name="Wegner C.E."/>
            <person name="Richter-Heitmann T."/>
            <person name="Klindworth A."/>
            <person name="Klockow C."/>
            <person name="Richter M."/>
            <person name="Achstetter T."/>
            <person name="Glockner F.O."/>
            <person name="Harder J."/>
        </authorList>
    </citation>
    <scope>NUCLEOTIDE SEQUENCE [LARGE SCALE GENOMIC DNA]</scope>
    <source>
        <strain evidence="2 3">WH47</strain>
    </source>
</reference>
<dbReference type="Proteomes" id="UP000006222">
    <property type="component" value="Unassembled WGS sequence"/>
</dbReference>
<dbReference type="PATRIC" id="fig|991778.3.peg.2135"/>
<name>F2AQP2_RHOBT</name>
<protein>
    <submittedName>
        <fullName evidence="2">Uncharacterized protein</fullName>
    </submittedName>
</protein>
<gene>
    <name evidence="2" type="ORF">RBWH47_01271</name>
</gene>
<evidence type="ECO:0000256" key="1">
    <source>
        <dbReference type="SAM" id="MobiDB-lite"/>
    </source>
</evidence>
<sequence>MQHLCLNVCVWLRQGRSYALCEQGGQVVAVEAHLNAIGQAAYPADGTIGDPSEGPNHQQKECQRR</sequence>
<proteinExistence type="predicted"/>
<feature type="region of interest" description="Disordered" evidence="1">
    <location>
        <begin position="44"/>
        <end position="65"/>
    </location>
</feature>
<accession>F2AQP2</accession>
<comment type="caution">
    <text evidence="2">The sequence shown here is derived from an EMBL/GenBank/DDBJ whole genome shotgun (WGS) entry which is preliminary data.</text>
</comment>
<dbReference type="EMBL" id="AFAR01000117">
    <property type="protein sequence ID" value="EGF28053.1"/>
    <property type="molecule type" value="Genomic_DNA"/>
</dbReference>
<evidence type="ECO:0000313" key="3">
    <source>
        <dbReference type="Proteomes" id="UP000006222"/>
    </source>
</evidence>